<organism evidence="1 2">
    <name type="scientific">Puccinia graminis f. sp. tritici (strain CRL 75-36-700-3 / race SCCL)</name>
    <name type="common">Black stem rust fungus</name>
    <dbReference type="NCBI Taxonomy" id="418459"/>
    <lineage>
        <taxon>Eukaryota</taxon>
        <taxon>Fungi</taxon>
        <taxon>Dikarya</taxon>
        <taxon>Basidiomycota</taxon>
        <taxon>Pucciniomycotina</taxon>
        <taxon>Pucciniomycetes</taxon>
        <taxon>Pucciniales</taxon>
        <taxon>Pucciniaceae</taxon>
        <taxon>Puccinia</taxon>
    </lineage>
</organism>
<dbReference type="HOGENOM" id="CLU_1723285_0_0_1"/>
<proteinExistence type="predicted"/>
<reference key="1">
    <citation type="submission" date="2007-01" db="EMBL/GenBank/DDBJ databases">
        <title>The Genome Sequence of Puccinia graminis f. sp. tritici Strain CRL 75-36-700-3.</title>
        <authorList>
            <consortium name="The Broad Institute Genome Sequencing Platform"/>
            <person name="Birren B."/>
            <person name="Lander E."/>
            <person name="Galagan J."/>
            <person name="Nusbaum C."/>
            <person name="Devon K."/>
            <person name="Cuomo C."/>
            <person name="Jaffe D."/>
            <person name="Butler J."/>
            <person name="Alvarez P."/>
            <person name="Gnerre S."/>
            <person name="Grabherr M."/>
            <person name="Mauceli E."/>
            <person name="Brockman W."/>
            <person name="Young S."/>
            <person name="LaButti K."/>
            <person name="Sykes S."/>
            <person name="DeCaprio D."/>
            <person name="Crawford M."/>
            <person name="Koehrsen M."/>
            <person name="Engels R."/>
            <person name="Montgomery P."/>
            <person name="Pearson M."/>
            <person name="Howarth C."/>
            <person name="Larson L."/>
            <person name="White J."/>
            <person name="Zeng Q."/>
            <person name="Kodira C."/>
            <person name="Yandava C."/>
            <person name="Alvarado L."/>
            <person name="O'Leary S."/>
            <person name="Szabo L."/>
            <person name="Dean R."/>
            <person name="Schein J."/>
        </authorList>
    </citation>
    <scope>NUCLEOTIDE SEQUENCE</scope>
    <source>
        <strain>CRL 75-36-700-3</strain>
    </source>
</reference>
<dbReference type="GeneID" id="10542034"/>
<gene>
    <name evidence="1" type="ORF">PGTG_04198</name>
</gene>
<dbReference type="RefSeq" id="XP_003322661.2">
    <property type="nucleotide sequence ID" value="XM_003322613.2"/>
</dbReference>
<protein>
    <submittedName>
        <fullName evidence="1">Uncharacterized protein</fullName>
    </submittedName>
</protein>
<dbReference type="InParanoid" id="E3K1R7"/>
<dbReference type="EMBL" id="DS178269">
    <property type="protein sequence ID" value="EFP78242.2"/>
    <property type="molecule type" value="Genomic_DNA"/>
</dbReference>
<sequence length="152" mass="16348">MDPETSTTQPSIRSLISGARLHTHSSASILIMLSTSQVAWLTDIAVDLSPYMLHQLSFNLAANSSTEQVGRFGGRVHGTSVVALDPARYQSPLRSPGTPTGGSILKPGRQTCYKMHGGKWELVGTVPSRLAIGTADSGLQSRYRLLDKKVKD</sequence>
<keyword evidence="2" id="KW-1185">Reference proteome</keyword>
<evidence type="ECO:0000313" key="2">
    <source>
        <dbReference type="Proteomes" id="UP000008783"/>
    </source>
</evidence>
<dbReference type="AlphaFoldDB" id="E3K1R7"/>
<dbReference type="Proteomes" id="UP000008783">
    <property type="component" value="Unassembled WGS sequence"/>
</dbReference>
<dbReference type="VEuPathDB" id="FungiDB:PGTG_04198"/>
<dbReference type="OrthoDB" id="2512122at2759"/>
<evidence type="ECO:0000313" key="1">
    <source>
        <dbReference type="EMBL" id="EFP78242.2"/>
    </source>
</evidence>
<name>E3K1R7_PUCGT</name>
<accession>E3K1R7</accession>
<dbReference type="KEGG" id="pgr:PGTG_04198"/>
<reference evidence="2" key="2">
    <citation type="journal article" date="2011" name="Proc. Natl. Acad. Sci. U.S.A.">
        <title>Obligate biotrophy features unraveled by the genomic analysis of rust fungi.</title>
        <authorList>
            <person name="Duplessis S."/>
            <person name="Cuomo C.A."/>
            <person name="Lin Y.-C."/>
            <person name="Aerts A."/>
            <person name="Tisserant E."/>
            <person name="Veneault-Fourrey C."/>
            <person name="Joly D.L."/>
            <person name="Hacquard S."/>
            <person name="Amselem J."/>
            <person name="Cantarel B.L."/>
            <person name="Chiu R."/>
            <person name="Coutinho P.M."/>
            <person name="Feau N."/>
            <person name="Field M."/>
            <person name="Frey P."/>
            <person name="Gelhaye E."/>
            <person name="Goldberg J."/>
            <person name="Grabherr M.G."/>
            <person name="Kodira C.D."/>
            <person name="Kohler A."/>
            <person name="Kuees U."/>
            <person name="Lindquist E.A."/>
            <person name="Lucas S.M."/>
            <person name="Mago R."/>
            <person name="Mauceli E."/>
            <person name="Morin E."/>
            <person name="Murat C."/>
            <person name="Pangilinan J.L."/>
            <person name="Park R."/>
            <person name="Pearson M."/>
            <person name="Quesneville H."/>
            <person name="Rouhier N."/>
            <person name="Sakthikumar S."/>
            <person name="Salamov A.A."/>
            <person name="Schmutz J."/>
            <person name="Selles B."/>
            <person name="Shapiro H."/>
            <person name="Tanguay P."/>
            <person name="Tuskan G.A."/>
            <person name="Henrissat B."/>
            <person name="Van de Peer Y."/>
            <person name="Rouze P."/>
            <person name="Ellis J.G."/>
            <person name="Dodds P.N."/>
            <person name="Schein J.E."/>
            <person name="Zhong S."/>
            <person name="Hamelin R.C."/>
            <person name="Grigoriev I.V."/>
            <person name="Szabo L.J."/>
            <person name="Martin F."/>
        </authorList>
    </citation>
    <scope>NUCLEOTIDE SEQUENCE [LARGE SCALE GENOMIC DNA]</scope>
    <source>
        <strain evidence="2">CRL 75-36-700-3 / race SCCL</strain>
    </source>
</reference>